<keyword evidence="1" id="KW-0472">Membrane</keyword>
<evidence type="ECO:0008006" key="4">
    <source>
        <dbReference type="Google" id="ProtNLM"/>
    </source>
</evidence>
<feature type="transmembrane region" description="Helical" evidence="1">
    <location>
        <begin position="54"/>
        <end position="72"/>
    </location>
</feature>
<evidence type="ECO:0000313" key="2">
    <source>
        <dbReference type="EMBL" id="AOH84447.1"/>
    </source>
</evidence>
<keyword evidence="1" id="KW-0812">Transmembrane</keyword>
<gene>
    <name evidence="2" type="ORF">AWL63_11175</name>
</gene>
<dbReference type="Proteomes" id="UP000094256">
    <property type="component" value="Chromosome"/>
</dbReference>
<proteinExistence type="predicted"/>
<evidence type="ECO:0000313" key="3">
    <source>
        <dbReference type="Proteomes" id="UP000094256"/>
    </source>
</evidence>
<dbReference type="EMBL" id="CP014168">
    <property type="protein sequence ID" value="AOH84447.1"/>
    <property type="molecule type" value="Genomic_DNA"/>
</dbReference>
<organism evidence="2 3">
    <name type="scientific">Sphingomonas panacis</name>
    <dbReference type="NCBI Taxonomy" id="1560345"/>
    <lineage>
        <taxon>Bacteria</taxon>
        <taxon>Pseudomonadati</taxon>
        <taxon>Pseudomonadota</taxon>
        <taxon>Alphaproteobacteria</taxon>
        <taxon>Sphingomonadales</taxon>
        <taxon>Sphingomonadaceae</taxon>
        <taxon>Sphingomonas</taxon>
    </lineage>
</organism>
<name>A0A1B3ZAJ8_9SPHN</name>
<dbReference type="OrthoDB" id="7391824at2"/>
<evidence type="ECO:0000256" key="1">
    <source>
        <dbReference type="SAM" id="Phobius"/>
    </source>
</evidence>
<protein>
    <recommendedName>
        <fullName evidence="4">Major facilitator superfamily (MFS) profile domain-containing protein</fullName>
    </recommendedName>
</protein>
<dbReference type="KEGG" id="span:AWL63_11175"/>
<sequence length="73" mass="8010">MLNLLSILVGVLVFFGAIIGFIPFFGWFNWLLIPLALFGVVLGMLSSHRSGRNLNIVLIVFCALRLMIGGGLF</sequence>
<dbReference type="STRING" id="1560345.AWL63_11175"/>
<feature type="transmembrane region" description="Helical" evidence="1">
    <location>
        <begin position="30"/>
        <end position="47"/>
    </location>
</feature>
<reference evidence="2 3" key="1">
    <citation type="submission" date="2016-01" db="EMBL/GenBank/DDBJ databases">
        <title>Complete genome and mega plasmid sequence of Sphingomonas panacis DCY99 elicits systemic resistance in rice to Xanthomonas oryzae.</title>
        <authorList>
            <person name="Kim Y.J."/>
            <person name="Yang D.C."/>
            <person name="Sing P."/>
        </authorList>
    </citation>
    <scope>NUCLEOTIDE SEQUENCE [LARGE SCALE GENOMIC DNA]</scope>
    <source>
        <strain evidence="2 3">DCY99</strain>
    </source>
</reference>
<accession>A0A1B3ZAJ8</accession>
<keyword evidence="3" id="KW-1185">Reference proteome</keyword>
<keyword evidence="1" id="KW-1133">Transmembrane helix</keyword>
<dbReference type="AlphaFoldDB" id="A0A1B3ZAJ8"/>